<dbReference type="Gene3D" id="3.10.450.50">
    <property type="match status" value="1"/>
</dbReference>
<protein>
    <submittedName>
        <fullName evidence="3">Nuclear transport factor 2 family protein</fullName>
    </submittedName>
</protein>
<sequence length="140" mass="16150">MKKHLLAVIFMLSAVAFVQAQNRQAIINVMNTQREAWNRGDLEGFMQGYWRSDSLMFVGKTAPTYGWQNTLNNYKRGYPDKAAMGILTFDILKVDVLDTKNAFVFGGWHVKQATKMLEGYYTLWFKKINGKWVIVCDHTS</sequence>
<dbReference type="Proteomes" id="UP001500841">
    <property type="component" value="Unassembled WGS sequence"/>
</dbReference>
<reference evidence="4" key="1">
    <citation type="journal article" date="2019" name="Int. J. Syst. Evol. Microbiol.">
        <title>The Global Catalogue of Microorganisms (GCM) 10K type strain sequencing project: providing services to taxonomists for standard genome sequencing and annotation.</title>
        <authorList>
            <consortium name="The Broad Institute Genomics Platform"/>
            <consortium name="The Broad Institute Genome Sequencing Center for Infectious Disease"/>
            <person name="Wu L."/>
            <person name="Ma J."/>
        </authorList>
    </citation>
    <scope>NUCLEOTIDE SEQUENCE [LARGE SCALE GENOMIC DNA]</scope>
    <source>
        <strain evidence="4">JCM 17085</strain>
    </source>
</reference>
<dbReference type="InterPro" id="IPR027843">
    <property type="entry name" value="DUF4440"/>
</dbReference>
<keyword evidence="4" id="KW-1185">Reference proteome</keyword>
<accession>A0ABP7WX11</accession>
<dbReference type="InterPro" id="IPR032710">
    <property type="entry name" value="NTF2-like_dom_sf"/>
</dbReference>
<name>A0ABP7WX11_9SPHI</name>
<evidence type="ECO:0000259" key="2">
    <source>
        <dbReference type="Pfam" id="PF14534"/>
    </source>
</evidence>
<dbReference type="SUPFAM" id="SSF54427">
    <property type="entry name" value="NTF2-like"/>
    <property type="match status" value="1"/>
</dbReference>
<keyword evidence="1" id="KW-0732">Signal</keyword>
<dbReference type="RefSeq" id="WP_345104356.1">
    <property type="nucleotide sequence ID" value="NZ_BAABCV010000007.1"/>
</dbReference>
<evidence type="ECO:0000313" key="3">
    <source>
        <dbReference type="EMBL" id="GAA4098485.1"/>
    </source>
</evidence>
<dbReference type="Pfam" id="PF14534">
    <property type="entry name" value="DUF4440"/>
    <property type="match status" value="1"/>
</dbReference>
<feature type="chain" id="PRO_5046378864" evidence="1">
    <location>
        <begin position="21"/>
        <end position="140"/>
    </location>
</feature>
<evidence type="ECO:0000313" key="4">
    <source>
        <dbReference type="Proteomes" id="UP001500841"/>
    </source>
</evidence>
<evidence type="ECO:0000256" key="1">
    <source>
        <dbReference type="SAM" id="SignalP"/>
    </source>
</evidence>
<feature type="signal peptide" evidence="1">
    <location>
        <begin position="1"/>
        <end position="20"/>
    </location>
</feature>
<organism evidence="3 4">
    <name type="scientific">Mucilaginibacter panaciglaebae</name>
    <dbReference type="NCBI Taxonomy" id="502331"/>
    <lineage>
        <taxon>Bacteria</taxon>
        <taxon>Pseudomonadati</taxon>
        <taxon>Bacteroidota</taxon>
        <taxon>Sphingobacteriia</taxon>
        <taxon>Sphingobacteriales</taxon>
        <taxon>Sphingobacteriaceae</taxon>
        <taxon>Mucilaginibacter</taxon>
    </lineage>
</organism>
<dbReference type="EMBL" id="BAABCV010000007">
    <property type="protein sequence ID" value="GAA4098485.1"/>
    <property type="molecule type" value="Genomic_DNA"/>
</dbReference>
<proteinExistence type="predicted"/>
<comment type="caution">
    <text evidence="3">The sequence shown here is derived from an EMBL/GenBank/DDBJ whole genome shotgun (WGS) entry which is preliminary data.</text>
</comment>
<feature type="domain" description="DUF4440" evidence="2">
    <location>
        <begin position="29"/>
        <end position="134"/>
    </location>
</feature>
<gene>
    <name evidence="3" type="ORF">GCM10022392_22910</name>
</gene>